<sequence>MPNNNRHGNRPLPVINHPLLTRVDEHTFSLINNPVTKTTIMVPAPVIFNFCLHDGKIRECNNPTERVQLAREAPDGYNSFAELYNPVNPGEGRFAHWDATAQQVNLSGQGVRFRDFKFPNYLLASHQYQRKQERARTEREQPRNTLFGAGLRITRQDESALYRQLTNAIMVEHVHGRIESALSRVGTRAHPYNNSTRGNNRGAGSSNFGNGNVADWVSQSSGPFYGMDAPLLDWNSNAGDFQIAPAFNFDASGDTNMVDAGAANRANTNTPISNTAAAAAADNSNVASTSNAAGSSSGVAAPSATTTTATTSGTSSAVDTSSIPALAQAATTQLATEAEKSAATTIGSVPKGAGRIQRKKPGSAAAAAAAAAKNSGSA</sequence>
<feature type="region of interest" description="Disordered" evidence="1">
    <location>
        <begin position="188"/>
        <end position="207"/>
    </location>
</feature>
<feature type="region of interest" description="Disordered" evidence="1">
    <location>
        <begin position="287"/>
        <end position="320"/>
    </location>
</feature>
<accession>A0A8H5BEL4</accession>
<keyword evidence="3" id="KW-1185">Reference proteome</keyword>
<name>A0A8H5BEL4_9AGAR</name>
<protein>
    <submittedName>
        <fullName evidence="2">Uncharacterized protein</fullName>
    </submittedName>
</protein>
<proteinExistence type="predicted"/>
<evidence type="ECO:0000256" key="1">
    <source>
        <dbReference type="SAM" id="MobiDB-lite"/>
    </source>
</evidence>
<gene>
    <name evidence="2" type="ORF">D9619_001236</name>
</gene>
<feature type="compositionally biased region" description="Polar residues" evidence="1">
    <location>
        <begin position="192"/>
        <end position="207"/>
    </location>
</feature>
<comment type="caution">
    <text evidence="2">The sequence shown here is derived from an EMBL/GenBank/DDBJ whole genome shotgun (WGS) entry which is preliminary data.</text>
</comment>
<evidence type="ECO:0000313" key="3">
    <source>
        <dbReference type="Proteomes" id="UP000567179"/>
    </source>
</evidence>
<dbReference type="EMBL" id="JAACJJ010000028">
    <property type="protein sequence ID" value="KAF5321935.1"/>
    <property type="molecule type" value="Genomic_DNA"/>
</dbReference>
<dbReference type="AlphaFoldDB" id="A0A8H5BEL4"/>
<feature type="region of interest" description="Disordered" evidence="1">
    <location>
        <begin position="342"/>
        <end position="361"/>
    </location>
</feature>
<evidence type="ECO:0000313" key="2">
    <source>
        <dbReference type="EMBL" id="KAF5321935.1"/>
    </source>
</evidence>
<dbReference type="Proteomes" id="UP000567179">
    <property type="component" value="Unassembled WGS sequence"/>
</dbReference>
<organism evidence="2 3">
    <name type="scientific">Psilocybe cf. subviscida</name>
    <dbReference type="NCBI Taxonomy" id="2480587"/>
    <lineage>
        <taxon>Eukaryota</taxon>
        <taxon>Fungi</taxon>
        <taxon>Dikarya</taxon>
        <taxon>Basidiomycota</taxon>
        <taxon>Agaricomycotina</taxon>
        <taxon>Agaricomycetes</taxon>
        <taxon>Agaricomycetidae</taxon>
        <taxon>Agaricales</taxon>
        <taxon>Agaricineae</taxon>
        <taxon>Strophariaceae</taxon>
        <taxon>Psilocybe</taxon>
    </lineage>
</organism>
<reference evidence="2 3" key="1">
    <citation type="journal article" date="2020" name="ISME J.">
        <title>Uncovering the hidden diversity of litter-decomposition mechanisms in mushroom-forming fungi.</title>
        <authorList>
            <person name="Floudas D."/>
            <person name="Bentzer J."/>
            <person name="Ahren D."/>
            <person name="Johansson T."/>
            <person name="Persson P."/>
            <person name="Tunlid A."/>
        </authorList>
    </citation>
    <scope>NUCLEOTIDE SEQUENCE [LARGE SCALE GENOMIC DNA]</scope>
    <source>
        <strain evidence="2 3">CBS 101986</strain>
    </source>
</reference>